<proteinExistence type="predicted"/>
<dbReference type="OrthoDB" id="9800872at2"/>
<dbReference type="PATRIC" id="fig|218284.4.peg.3206"/>
<dbReference type="RefSeq" id="WP_060671966.1">
    <property type="nucleotide sequence ID" value="NZ_JBCNGU010000018.1"/>
</dbReference>
<protein>
    <submittedName>
        <fullName evidence="2">Rhodanese</fullName>
    </submittedName>
</protein>
<dbReference type="CDD" id="cd00158">
    <property type="entry name" value="RHOD"/>
    <property type="match status" value="1"/>
</dbReference>
<dbReference type="Gene3D" id="3.40.250.10">
    <property type="entry name" value="Rhodanese-like domain"/>
    <property type="match status" value="1"/>
</dbReference>
<dbReference type="eggNOG" id="COG0607">
    <property type="taxonomic scope" value="Bacteria"/>
</dbReference>
<dbReference type="Pfam" id="PF00581">
    <property type="entry name" value="Rhodanese"/>
    <property type="match status" value="1"/>
</dbReference>
<dbReference type="PROSITE" id="PS50206">
    <property type="entry name" value="RHODANESE_3"/>
    <property type="match status" value="1"/>
</dbReference>
<evidence type="ECO:0000259" key="1">
    <source>
        <dbReference type="PROSITE" id="PS50206"/>
    </source>
</evidence>
<dbReference type="SMART" id="SM00450">
    <property type="entry name" value="RHOD"/>
    <property type="match status" value="1"/>
</dbReference>
<dbReference type="InterPro" id="IPR001763">
    <property type="entry name" value="Rhodanese-like_dom"/>
</dbReference>
<dbReference type="PANTHER" id="PTHR43031:SF17">
    <property type="entry name" value="SULFURTRANSFERASE YTWF-RELATED"/>
    <property type="match status" value="1"/>
</dbReference>
<dbReference type="InterPro" id="IPR050229">
    <property type="entry name" value="GlpE_sulfurtransferase"/>
</dbReference>
<name>A0A0P6WUT7_9BACI</name>
<dbReference type="PANTHER" id="PTHR43031">
    <property type="entry name" value="FAD-DEPENDENT OXIDOREDUCTASE"/>
    <property type="match status" value="1"/>
</dbReference>
<accession>A0A0P6WUT7</accession>
<dbReference type="AlphaFoldDB" id="A0A0P6WUT7"/>
<evidence type="ECO:0000313" key="2">
    <source>
        <dbReference type="EMBL" id="KPL59998.1"/>
    </source>
</evidence>
<sequence length="98" mass="10872">MKTILSNEVNRRLSAGGQVNIIDVREAAEVRNGKIPTSTNIPLGLLEFRMNELDKKKDYIIVCQSGGRSSRAAKFLAYHGYDVTNMEGGMLAWEGKVE</sequence>
<dbReference type="Proteomes" id="UP000050398">
    <property type="component" value="Unassembled WGS sequence"/>
</dbReference>
<dbReference type="EMBL" id="LIXZ01000005">
    <property type="protein sequence ID" value="KPL59998.1"/>
    <property type="molecule type" value="Genomic_DNA"/>
</dbReference>
<dbReference type="SUPFAM" id="SSF52821">
    <property type="entry name" value="Rhodanese/Cell cycle control phosphatase"/>
    <property type="match status" value="1"/>
</dbReference>
<evidence type="ECO:0000313" key="3">
    <source>
        <dbReference type="Proteomes" id="UP000050398"/>
    </source>
</evidence>
<reference evidence="2 3" key="1">
    <citation type="submission" date="2015-08" db="EMBL/GenBank/DDBJ databases">
        <title>Draft Genome Sequence of Bacillus vietnamensis UCD-SED5.</title>
        <authorList>
            <person name="Lee R.D."/>
            <person name="Jospin G."/>
            <person name="Lang J.M."/>
            <person name="Coil D.A."/>
            <person name="Eisen J.A."/>
        </authorList>
    </citation>
    <scope>NUCLEOTIDE SEQUENCE [LARGE SCALE GENOMIC DNA]</scope>
    <source>
        <strain evidence="2 3">UCD-SED5</strain>
    </source>
</reference>
<dbReference type="InterPro" id="IPR036873">
    <property type="entry name" value="Rhodanese-like_dom_sf"/>
</dbReference>
<gene>
    <name evidence="2" type="ORF">AM506_07950</name>
</gene>
<feature type="domain" description="Rhodanese" evidence="1">
    <location>
        <begin position="15"/>
        <end position="98"/>
    </location>
</feature>
<organism evidence="2 3">
    <name type="scientific">Rossellomorea vietnamensis</name>
    <dbReference type="NCBI Taxonomy" id="218284"/>
    <lineage>
        <taxon>Bacteria</taxon>
        <taxon>Bacillati</taxon>
        <taxon>Bacillota</taxon>
        <taxon>Bacilli</taxon>
        <taxon>Bacillales</taxon>
        <taxon>Bacillaceae</taxon>
        <taxon>Rossellomorea</taxon>
    </lineage>
</organism>
<comment type="caution">
    <text evidence="2">The sequence shown here is derived from an EMBL/GenBank/DDBJ whole genome shotgun (WGS) entry which is preliminary data.</text>
</comment>